<organism evidence="1 2">
    <name type="scientific">Lentilactobacillus terminaliae</name>
    <dbReference type="NCBI Taxonomy" id="3003483"/>
    <lineage>
        <taxon>Bacteria</taxon>
        <taxon>Bacillati</taxon>
        <taxon>Bacillota</taxon>
        <taxon>Bacilli</taxon>
        <taxon>Lactobacillales</taxon>
        <taxon>Lactobacillaceae</taxon>
        <taxon>Lentilactobacillus</taxon>
    </lineage>
</organism>
<evidence type="ECO:0000313" key="1">
    <source>
        <dbReference type="EMBL" id="XFD40556.1"/>
    </source>
</evidence>
<protein>
    <submittedName>
        <fullName evidence="1">Universal stress protein</fullName>
    </submittedName>
</protein>
<proteinExistence type="predicted"/>
<dbReference type="EMBL" id="CP168151">
    <property type="protein sequence ID" value="XFD40556.1"/>
    <property type="molecule type" value="Genomic_DNA"/>
</dbReference>
<evidence type="ECO:0000313" key="2">
    <source>
        <dbReference type="Proteomes" id="UP001149860"/>
    </source>
</evidence>
<keyword evidence="2" id="KW-1185">Reference proteome</keyword>
<sequence>MFKNIVVTLDGSDNSNDALVQAVDVAKTNNANLTLVSIVNETSYYYMGSTVTVGTTPLPTDMKEVQRNAAQKTLDAAEAYCSSQGVSVKTQIEEGIPKRVIVDSYTREKGYDLLVIGKSGTDAVSRVLLGSTTAYVVRNADTTVMVVG</sequence>
<accession>A0ACD5DGM7</accession>
<name>A0ACD5DGM7_9LACO</name>
<reference evidence="1" key="1">
    <citation type="submission" date="2024-08" db="EMBL/GenBank/DDBJ databases">
        <title>Lentilactobacillus sp. nov., isolated from tree bark.</title>
        <authorList>
            <person name="Phuengjayaem S."/>
            <person name="Tanasupawat S."/>
        </authorList>
    </citation>
    <scope>NUCLEOTIDE SEQUENCE</scope>
    <source>
        <strain evidence="1">SPB1-3</strain>
    </source>
</reference>
<gene>
    <name evidence="1" type="ORF">O0236_004440</name>
</gene>
<dbReference type="Proteomes" id="UP001149860">
    <property type="component" value="Chromosome"/>
</dbReference>